<dbReference type="Proteomes" id="UP000664073">
    <property type="component" value="Unassembled WGS sequence"/>
</dbReference>
<organism evidence="3 4">
    <name type="scientific">Acetobacter garciniae</name>
    <dbReference type="NCBI Taxonomy" id="2817435"/>
    <lineage>
        <taxon>Bacteria</taxon>
        <taxon>Pseudomonadati</taxon>
        <taxon>Pseudomonadota</taxon>
        <taxon>Alphaproteobacteria</taxon>
        <taxon>Acetobacterales</taxon>
        <taxon>Acetobacteraceae</taxon>
        <taxon>Acetobacter</taxon>
    </lineage>
</organism>
<evidence type="ECO:0000256" key="2">
    <source>
        <dbReference type="SAM" id="SignalP"/>
    </source>
</evidence>
<proteinExistence type="predicted"/>
<keyword evidence="4" id="KW-1185">Reference proteome</keyword>
<accession>A0A939KS12</accession>
<feature type="chain" id="PRO_5037358461" evidence="2">
    <location>
        <begin position="29"/>
        <end position="135"/>
    </location>
</feature>
<evidence type="ECO:0000313" key="3">
    <source>
        <dbReference type="EMBL" id="MBO1326651.1"/>
    </source>
</evidence>
<feature type="signal peptide" evidence="2">
    <location>
        <begin position="1"/>
        <end position="28"/>
    </location>
</feature>
<feature type="compositionally biased region" description="Pro residues" evidence="1">
    <location>
        <begin position="108"/>
        <end position="121"/>
    </location>
</feature>
<dbReference type="RefSeq" id="WP_207847456.1">
    <property type="nucleotide sequence ID" value="NZ_JAFVMH010000013.1"/>
</dbReference>
<dbReference type="PROSITE" id="PS51257">
    <property type="entry name" value="PROKAR_LIPOPROTEIN"/>
    <property type="match status" value="1"/>
</dbReference>
<feature type="region of interest" description="Disordered" evidence="1">
    <location>
        <begin position="57"/>
        <end position="135"/>
    </location>
</feature>
<dbReference type="AlphaFoldDB" id="A0A939KS12"/>
<evidence type="ECO:0000256" key="1">
    <source>
        <dbReference type="SAM" id="MobiDB-lite"/>
    </source>
</evidence>
<dbReference type="EMBL" id="JAFVMH010000013">
    <property type="protein sequence ID" value="MBO1326651.1"/>
    <property type="molecule type" value="Genomic_DNA"/>
</dbReference>
<comment type="caution">
    <text evidence="3">The sequence shown here is derived from an EMBL/GenBank/DDBJ whole genome shotgun (WGS) entry which is preliminary data.</text>
</comment>
<gene>
    <name evidence="3" type="ORF">J2D77_16000</name>
</gene>
<protein>
    <submittedName>
        <fullName evidence="3">Uncharacterized protein</fullName>
    </submittedName>
</protein>
<sequence length="135" mass="13731">MAFPGFRTLLTGVALAGSCCLVHPAGLAAPAHTAETSRSHYADGTGDSEIDRLNASQLDENYHGPYYTPGQTPPPTQAASHNGAPHAAMPPPSGVAPYMDNTGTAPPTTAPLAPPLSPTLPPEKMENPAPPTGGQ</sequence>
<evidence type="ECO:0000313" key="4">
    <source>
        <dbReference type="Proteomes" id="UP000664073"/>
    </source>
</evidence>
<name>A0A939KS12_9PROT</name>
<keyword evidence="2" id="KW-0732">Signal</keyword>
<reference evidence="3" key="1">
    <citation type="submission" date="2021-03" db="EMBL/GenBank/DDBJ databases">
        <title>The complete genome sequence of Acetobacter sp. TBRC 12339.</title>
        <authorList>
            <person name="Charoenyingcharoen P."/>
            <person name="Yukphan P."/>
        </authorList>
    </citation>
    <scope>NUCLEOTIDE SEQUENCE</scope>
    <source>
        <strain evidence="3">TBRC 12339</strain>
    </source>
</reference>